<reference evidence="2 3" key="1">
    <citation type="submission" date="2021-06" db="EMBL/GenBank/DDBJ databases">
        <title>Caerostris extrusa draft genome.</title>
        <authorList>
            <person name="Kono N."/>
            <person name="Arakawa K."/>
        </authorList>
    </citation>
    <scope>NUCLEOTIDE SEQUENCE [LARGE SCALE GENOMIC DNA]</scope>
</reference>
<name>A0AAV4M4B3_CAEEX</name>
<evidence type="ECO:0000313" key="2">
    <source>
        <dbReference type="EMBL" id="GIX67209.1"/>
    </source>
</evidence>
<accession>A0AAV4M4B3</accession>
<dbReference type="Proteomes" id="UP001054945">
    <property type="component" value="Unassembled WGS sequence"/>
</dbReference>
<proteinExistence type="predicted"/>
<dbReference type="AlphaFoldDB" id="A0AAV4M4B3"/>
<dbReference type="EMBL" id="BPLR01001858">
    <property type="protein sequence ID" value="GIX67209.1"/>
    <property type="molecule type" value="Genomic_DNA"/>
</dbReference>
<organism evidence="2 3">
    <name type="scientific">Caerostris extrusa</name>
    <name type="common">Bark spider</name>
    <name type="synonym">Caerostris bankana</name>
    <dbReference type="NCBI Taxonomy" id="172846"/>
    <lineage>
        <taxon>Eukaryota</taxon>
        <taxon>Metazoa</taxon>
        <taxon>Ecdysozoa</taxon>
        <taxon>Arthropoda</taxon>
        <taxon>Chelicerata</taxon>
        <taxon>Arachnida</taxon>
        <taxon>Araneae</taxon>
        <taxon>Araneomorphae</taxon>
        <taxon>Entelegynae</taxon>
        <taxon>Araneoidea</taxon>
        <taxon>Araneidae</taxon>
        <taxon>Caerostris</taxon>
    </lineage>
</organism>
<keyword evidence="1" id="KW-0812">Transmembrane</keyword>
<keyword evidence="1" id="KW-0472">Membrane</keyword>
<keyword evidence="3" id="KW-1185">Reference proteome</keyword>
<sequence>MDTLITKYAKGKLWCKESLPMNNDGSAPMVYLIINGFVPILYLVINGSVSMVYLDPTKELFREGSVNRLRYVLVKFSTAACNERTFIGWQLQT</sequence>
<comment type="caution">
    <text evidence="2">The sequence shown here is derived from an EMBL/GenBank/DDBJ whole genome shotgun (WGS) entry which is preliminary data.</text>
</comment>
<protein>
    <submittedName>
        <fullName evidence="2">Uncharacterized protein</fullName>
    </submittedName>
</protein>
<keyword evidence="1" id="KW-1133">Transmembrane helix</keyword>
<feature type="transmembrane region" description="Helical" evidence="1">
    <location>
        <begin position="29"/>
        <end position="54"/>
    </location>
</feature>
<evidence type="ECO:0000256" key="1">
    <source>
        <dbReference type="SAM" id="Phobius"/>
    </source>
</evidence>
<gene>
    <name evidence="2" type="ORF">CEXT_224531</name>
</gene>
<evidence type="ECO:0000313" key="3">
    <source>
        <dbReference type="Proteomes" id="UP001054945"/>
    </source>
</evidence>